<dbReference type="RefSeq" id="WP_046325483.1">
    <property type="nucleotide sequence ID" value="NZ_JBHTMT010000004.1"/>
</dbReference>
<dbReference type="InterPro" id="IPR000086">
    <property type="entry name" value="NUDIX_hydrolase_dom"/>
</dbReference>
<dbReference type="OrthoDB" id="511483at2"/>
<dbReference type="Gene3D" id="3.90.79.10">
    <property type="entry name" value="Nucleoside Triphosphate Pyrophosphohydrolase"/>
    <property type="match status" value="1"/>
</dbReference>
<dbReference type="PROSITE" id="PS51462">
    <property type="entry name" value="NUDIX"/>
    <property type="match status" value="1"/>
</dbReference>
<evidence type="ECO:0000313" key="3">
    <source>
        <dbReference type="Proteomes" id="UP000033531"/>
    </source>
</evidence>
<dbReference type="Pfam" id="PF00293">
    <property type="entry name" value="NUDIX"/>
    <property type="match status" value="1"/>
</dbReference>
<dbReference type="Proteomes" id="UP000033531">
    <property type="component" value="Unassembled WGS sequence"/>
</dbReference>
<dbReference type="PANTHER" id="PTHR43736">
    <property type="entry name" value="ADP-RIBOSE PYROPHOSPHATASE"/>
    <property type="match status" value="1"/>
</dbReference>
<evidence type="ECO:0000259" key="1">
    <source>
        <dbReference type="PROSITE" id="PS51462"/>
    </source>
</evidence>
<dbReference type="EMBL" id="JXLI01000013">
    <property type="protein sequence ID" value="KJY55705.1"/>
    <property type="molecule type" value="Genomic_DNA"/>
</dbReference>
<reference evidence="2 3" key="1">
    <citation type="submission" date="2015-01" db="EMBL/GenBank/DDBJ databases">
        <title>Comparative genomics of the lactic acid bacteria isolated from the honey bee gut.</title>
        <authorList>
            <person name="Ellegaard K.M."/>
            <person name="Tamarit D."/>
            <person name="Javelind E."/>
            <person name="Olofsson T."/>
            <person name="Andersson S.G."/>
            <person name="Vasquez A."/>
        </authorList>
    </citation>
    <scope>NUCLEOTIDE SEQUENCE [LARGE SCALE GENOMIC DNA]</scope>
    <source>
        <strain evidence="2 3">Hma8</strain>
    </source>
</reference>
<dbReference type="PATRIC" id="fig|1218507.3.peg.1747"/>
<proteinExistence type="predicted"/>
<feature type="domain" description="Nudix hydrolase" evidence="1">
    <location>
        <begin position="1"/>
        <end position="131"/>
    </location>
</feature>
<protein>
    <submittedName>
        <fullName evidence="2">MutT/nudix family protein</fullName>
    </submittedName>
</protein>
<dbReference type="InterPro" id="IPR015797">
    <property type="entry name" value="NUDIX_hydrolase-like_dom_sf"/>
</dbReference>
<dbReference type="AlphaFoldDB" id="A0A0F4LAR9"/>
<dbReference type="SUPFAM" id="SSF55811">
    <property type="entry name" value="Nudix"/>
    <property type="match status" value="1"/>
</dbReference>
<evidence type="ECO:0000313" key="2">
    <source>
        <dbReference type="EMBL" id="KJY55705.1"/>
    </source>
</evidence>
<accession>A0A0F4LAR9</accession>
<sequence length="131" mass="14914">MRARVILYNSENDAILLIHRLKNGRDYWVIPGGGAKGNETPVETAIREINEELSIQLKPAALNQLFEYKSQEDEHFFYAEISFIAAPEISGEEKERSNNANVYQPDWVAVKDLTQINLMPPKIACKIINLI</sequence>
<gene>
    <name evidence="2" type="ORF">JF74_15540</name>
</gene>
<name>A0A0F4LAR9_9LACO</name>
<dbReference type="PANTHER" id="PTHR43736:SF2">
    <property type="entry name" value="MUTT_NUDIX FAMILY PROTEIN"/>
    <property type="match status" value="1"/>
</dbReference>
<organism evidence="2 3">
    <name type="scientific">Lactobacillus melliventris</name>
    <dbReference type="NCBI Taxonomy" id="1218507"/>
    <lineage>
        <taxon>Bacteria</taxon>
        <taxon>Bacillati</taxon>
        <taxon>Bacillota</taxon>
        <taxon>Bacilli</taxon>
        <taxon>Lactobacillales</taxon>
        <taxon>Lactobacillaceae</taxon>
        <taxon>Lactobacillus</taxon>
    </lineage>
</organism>
<dbReference type="STRING" id="1218507.JF74_15540"/>
<dbReference type="HOGENOM" id="CLU_037162_18_9_9"/>
<comment type="caution">
    <text evidence="2">The sequence shown here is derived from an EMBL/GenBank/DDBJ whole genome shotgun (WGS) entry which is preliminary data.</text>
</comment>